<accession>A0A444R9H4</accession>
<comment type="cofactor">
    <cofactor evidence="1">
        <name>[4Fe-4S] cluster</name>
        <dbReference type="ChEBI" id="CHEBI:49883"/>
    </cofactor>
</comment>
<dbReference type="GO" id="GO:0032357">
    <property type="term" value="F:oxidized purine DNA binding"/>
    <property type="evidence" value="ECO:0007669"/>
    <property type="project" value="TreeGrafter"/>
</dbReference>
<keyword evidence="7" id="KW-0234">DNA repair</keyword>
<dbReference type="SUPFAM" id="SSF48150">
    <property type="entry name" value="DNA-glycosylase"/>
    <property type="match status" value="1"/>
</dbReference>
<proteinExistence type="predicted"/>
<evidence type="ECO:0000256" key="8">
    <source>
        <dbReference type="ARBA" id="ARBA00023295"/>
    </source>
</evidence>
<dbReference type="PANTHER" id="PTHR42944:SF1">
    <property type="entry name" value="ADENINE DNA GLYCOSYLASE"/>
    <property type="match status" value="1"/>
</dbReference>
<reference evidence="9 10" key="1">
    <citation type="submission" date="2019-01" db="EMBL/GenBank/DDBJ databases">
        <title>Genomic analysis of febrile catheter-associated UTI E. coli isolates.</title>
        <authorList>
            <person name="Potter R."/>
            <person name="Zou Z."/>
            <person name="Henderson J."/>
            <person name="Dantas G."/>
        </authorList>
    </citation>
    <scope>NUCLEOTIDE SEQUENCE [LARGE SCALE GENOMIC DNA]</scope>
    <source>
        <strain evidence="9 10">29_CAASB</strain>
    </source>
</reference>
<evidence type="ECO:0000313" key="10">
    <source>
        <dbReference type="Proteomes" id="UP000288730"/>
    </source>
</evidence>
<dbReference type="Gene3D" id="1.10.340.30">
    <property type="entry name" value="Hypothetical protein, domain 2"/>
    <property type="match status" value="1"/>
</dbReference>
<feature type="non-terminal residue" evidence="9">
    <location>
        <position position="57"/>
    </location>
</feature>
<dbReference type="Proteomes" id="UP000288730">
    <property type="component" value="Unassembled WGS sequence"/>
</dbReference>
<evidence type="ECO:0000256" key="1">
    <source>
        <dbReference type="ARBA" id="ARBA00001966"/>
    </source>
</evidence>
<sequence length="57" mass="6863">MQASQFSAQVLDWYDKYGRKTLPWQIDKTPYKVWLSEVMLQQTQVATVIPYFERFMA</sequence>
<evidence type="ECO:0000256" key="3">
    <source>
        <dbReference type="ARBA" id="ARBA00022763"/>
    </source>
</evidence>
<dbReference type="GO" id="GO:0051536">
    <property type="term" value="F:iron-sulfur cluster binding"/>
    <property type="evidence" value="ECO:0007669"/>
    <property type="project" value="UniProtKB-KW"/>
</dbReference>
<evidence type="ECO:0000256" key="5">
    <source>
        <dbReference type="ARBA" id="ARBA00023004"/>
    </source>
</evidence>
<dbReference type="InterPro" id="IPR044298">
    <property type="entry name" value="MIG/MutY"/>
</dbReference>
<keyword evidence="6" id="KW-0411">Iron-sulfur</keyword>
<evidence type="ECO:0000256" key="7">
    <source>
        <dbReference type="ARBA" id="ARBA00023204"/>
    </source>
</evidence>
<keyword evidence="3" id="KW-0227">DNA damage</keyword>
<protein>
    <submittedName>
        <fullName evidence="9">A/G-specific adenine glycosylase</fullName>
    </submittedName>
</protein>
<dbReference type="GO" id="GO:0000701">
    <property type="term" value="F:purine-specific mismatch base pair DNA N-glycosylase activity"/>
    <property type="evidence" value="ECO:0007669"/>
    <property type="project" value="TreeGrafter"/>
</dbReference>
<evidence type="ECO:0000256" key="4">
    <source>
        <dbReference type="ARBA" id="ARBA00022801"/>
    </source>
</evidence>
<evidence type="ECO:0000313" key="9">
    <source>
        <dbReference type="EMBL" id="RXD14104.1"/>
    </source>
</evidence>
<dbReference type="GO" id="GO:0046872">
    <property type="term" value="F:metal ion binding"/>
    <property type="evidence" value="ECO:0007669"/>
    <property type="project" value="UniProtKB-KW"/>
</dbReference>
<keyword evidence="8" id="KW-0326">Glycosidase</keyword>
<dbReference type="Gene3D" id="1.10.1670.10">
    <property type="entry name" value="Helix-hairpin-Helix base-excision DNA repair enzymes (C-terminal)"/>
    <property type="match status" value="1"/>
</dbReference>
<dbReference type="GO" id="GO:0034039">
    <property type="term" value="F:8-oxo-7,8-dihydroguanine DNA N-glycosylase activity"/>
    <property type="evidence" value="ECO:0007669"/>
    <property type="project" value="TreeGrafter"/>
</dbReference>
<keyword evidence="2" id="KW-0479">Metal-binding</keyword>
<dbReference type="GO" id="GO:0035485">
    <property type="term" value="F:adenine/guanine mispair binding"/>
    <property type="evidence" value="ECO:0007669"/>
    <property type="project" value="TreeGrafter"/>
</dbReference>
<name>A0A444R9H4_ECOLX</name>
<comment type="caution">
    <text evidence="9">The sequence shown here is derived from an EMBL/GenBank/DDBJ whole genome shotgun (WGS) entry which is preliminary data.</text>
</comment>
<organism evidence="9 10">
    <name type="scientific">Escherichia coli</name>
    <dbReference type="NCBI Taxonomy" id="562"/>
    <lineage>
        <taxon>Bacteria</taxon>
        <taxon>Pseudomonadati</taxon>
        <taxon>Pseudomonadota</taxon>
        <taxon>Gammaproteobacteria</taxon>
        <taxon>Enterobacterales</taxon>
        <taxon>Enterobacteriaceae</taxon>
        <taxon>Escherichia</taxon>
    </lineage>
</organism>
<keyword evidence="4" id="KW-0378">Hydrolase</keyword>
<evidence type="ECO:0000256" key="6">
    <source>
        <dbReference type="ARBA" id="ARBA00023014"/>
    </source>
</evidence>
<dbReference type="InterPro" id="IPR023170">
    <property type="entry name" value="HhH_base_excis_C"/>
</dbReference>
<dbReference type="AlphaFoldDB" id="A0A444R9H4"/>
<dbReference type="GO" id="GO:0006298">
    <property type="term" value="P:mismatch repair"/>
    <property type="evidence" value="ECO:0007669"/>
    <property type="project" value="TreeGrafter"/>
</dbReference>
<keyword evidence="5" id="KW-0408">Iron</keyword>
<gene>
    <name evidence="9" type="ORF">EPS76_17565</name>
</gene>
<dbReference type="PANTHER" id="PTHR42944">
    <property type="entry name" value="ADENINE DNA GLYCOSYLASE"/>
    <property type="match status" value="1"/>
</dbReference>
<dbReference type="EMBL" id="SCJN01000156">
    <property type="protein sequence ID" value="RXD14104.1"/>
    <property type="molecule type" value="Genomic_DNA"/>
</dbReference>
<dbReference type="GO" id="GO:0006284">
    <property type="term" value="P:base-excision repair"/>
    <property type="evidence" value="ECO:0007669"/>
    <property type="project" value="InterPro"/>
</dbReference>
<evidence type="ECO:0000256" key="2">
    <source>
        <dbReference type="ARBA" id="ARBA00022723"/>
    </source>
</evidence>
<dbReference type="InterPro" id="IPR011257">
    <property type="entry name" value="DNA_glycosylase"/>
</dbReference>